<comment type="caution">
    <text evidence="1">The sequence shown here is derived from an EMBL/GenBank/DDBJ whole genome shotgun (WGS) entry which is preliminary data.</text>
</comment>
<reference evidence="1 2" key="1">
    <citation type="submission" date="2017-11" db="EMBL/GenBank/DDBJ databases">
        <title>Genome sequencing of Fusobacterium periodonticum KCOM 1259.</title>
        <authorList>
            <person name="Kook J.-K."/>
            <person name="Park S.-N."/>
            <person name="Lim Y.K."/>
        </authorList>
    </citation>
    <scope>NUCLEOTIDE SEQUENCE [LARGE SCALE GENOMIC DNA]</scope>
    <source>
        <strain evidence="1 2">KCOM 1259</strain>
    </source>
</reference>
<dbReference type="AlphaFoldDB" id="A0A2G9EEA1"/>
<name>A0A2G9EEA1_9FUSO</name>
<dbReference type="RefSeq" id="WP_099957961.1">
    <property type="nucleotide sequence ID" value="NZ_PEQY01000001.1"/>
</dbReference>
<proteinExistence type="predicted"/>
<accession>A0A2G9EEA1</accession>
<evidence type="ECO:0000313" key="2">
    <source>
        <dbReference type="Proteomes" id="UP000229011"/>
    </source>
</evidence>
<dbReference type="GeneID" id="93327122"/>
<dbReference type="EMBL" id="PEQY01000001">
    <property type="protein sequence ID" value="PIM79192.1"/>
    <property type="molecule type" value="Genomic_DNA"/>
</dbReference>
<organism evidence="1 2">
    <name type="scientific">Fusobacterium pseudoperiodonticum</name>
    <dbReference type="NCBI Taxonomy" id="2663009"/>
    <lineage>
        <taxon>Bacteria</taxon>
        <taxon>Fusobacteriati</taxon>
        <taxon>Fusobacteriota</taxon>
        <taxon>Fusobacteriia</taxon>
        <taxon>Fusobacteriales</taxon>
        <taxon>Fusobacteriaceae</taxon>
        <taxon>Fusobacterium</taxon>
    </lineage>
</organism>
<dbReference type="Proteomes" id="UP000229011">
    <property type="component" value="Unassembled WGS sequence"/>
</dbReference>
<gene>
    <name evidence="1" type="ORF">CTM71_01375</name>
</gene>
<evidence type="ECO:0000313" key="1">
    <source>
        <dbReference type="EMBL" id="PIM79192.1"/>
    </source>
</evidence>
<protein>
    <submittedName>
        <fullName evidence="1">Uncharacterized protein</fullName>
    </submittedName>
</protein>
<sequence>MWGYENDEQFYEYAITKVLEHKSDELEQKEFNKLKNMIDKKETYIFKKKVQEISEAKKRVIKKILKYEKLDDRDYSLIKTNIEFFDLRFKKVRGAVI</sequence>